<reference evidence="1 2" key="2">
    <citation type="journal article" date="2022" name="Mol. Ecol. Resour.">
        <title>The genomes of chicory, endive, great burdock and yacon provide insights into Asteraceae paleo-polyploidization history and plant inulin production.</title>
        <authorList>
            <person name="Fan W."/>
            <person name="Wang S."/>
            <person name="Wang H."/>
            <person name="Wang A."/>
            <person name="Jiang F."/>
            <person name="Liu H."/>
            <person name="Zhao H."/>
            <person name="Xu D."/>
            <person name="Zhang Y."/>
        </authorList>
    </citation>
    <scope>NUCLEOTIDE SEQUENCE [LARGE SCALE GENOMIC DNA]</scope>
    <source>
        <strain evidence="2">cv. Yunnan</strain>
        <tissue evidence="1">Leaves</tissue>
    </source>
</reference>
<comment type="caution">
    <text evidence="1">The sequence shown here is derived from an EMBL/GenBank/DDBJ whole genome shotgun (WGS) entry which is preliminary data.</text>
</comment>
<dbReference type="Proteomes" id="UP001056120">
    <property type="component" value="Linkage Group LG14"/>
</dbReference>
<evidence type="ECO:0000313" key="2">
    <source>
        <dbReference type="Proteomes" id="UP001056120"/>
    </source>
</evidence>
<organism evidence="1 2">
    <name type="scientific">Smallanthus sonchifolius</name>
    <dbReference type="NCBI Taxonomy" id="185202"/>
    <lineage>
        <taxon>Eukaryota</taxon>
        <taxon>Viridiplantae</taxon>
        <taxon>Streptophyta</taxon>
        <taxon>Embryophyta</taxon>
        <taxon>Tracheophyta</taxon>
        <taxon>Spermatophyta</taxon>
        <taxon>Magnoliopsida</taxon>
        <taxon>eudicotyledons</taxon>
        <taxon>Gunneridae</taxon>
        <taxon>Pentapetalae</taxon>
        <taxon>asterids</taxon>
        <taxon>campanulids</taxon>
        <taxon>Asterales</taxon>
        <taxon>Asteraceae</taxon>
        <taxon>Asteroideae</taxon>
        <taxon>Heliantheae alliance</taxon>
        <taxon>Millerieae</taxon>
        <taxon>Smallanthus</taxon>
    </lineage>
</organism>
<name>A0ACB9GPH7_9ASTR</name>
<accession>A0ACB9GPH7</accession>
<proteinExistence type="predicted"/>
<sequence length="93" mass="9886">MDFWAVFGATLMYVIGCGTILGVGGAGCGSVSFARFGIDGTGSVDDAAEACFCFDLVGSNPSATIIYSRIPYLICFFLLYSDPCVCFISMVRY</sequence>
<evidence type="ECO:0000313" key="1">
    <source>
        <dbReference type="EMBL" id="KAI3784880.1"/>
    </source>
</evidence>
<keyword evidence="2" id="KW-1185">Reference proteome</keyword>
<protein>
    <submittedName>
        <fullName evidence="1">Uncharacterized protein</fullName>
    </submittedName>
</protein>
<reference evidence="2" key="1">
    <citation type="journal article" date="2022" name="Mol. Ecol. Resour.">
        <title>The genomes of chicory, endive, great burdock and yacon provide insights into Asteraceae palaeo-polyploidization history and plant inulin production.</title>
        <authorList>
            <person name="Fan W."/>
            <person name="Wang S."/>
            <person name="Wang H."/>
            <person name="Wang A."/>
            <person name="Jiang F."/>
            <person name="Liu H."/>
            <person name="Zhao H."/>
            <person name="Xu D."/>
            <person name="Zhang Y."/>
        </authorList>
    </citation>
    <scope>NUCLEOTIDE SEQUENCE [LARGE SCALE GENOMIC DNA]</scope>
    <source>
        <strain evidence="2">cv. Yunnan</strain>
    </source>
</reference>
<dbReference type="EMBL" id="CM042031">
    <property type="protein sequence ID" value="KAI3784880.1"/>
    <property type="molecule type" value="Genomic_DNA"/>
</dbReference>
<gene>
    <name evidence="1" type="ORF">L1987_43988</name>
</gene>